<keyword evidence="2" id="KW-1185">Reference proteome</keyword>
<dbReference type="HOGENOM" id="CLU_3314860_0_0_10"/>
<proteinExistence type="predicted"/>
<protein>
    <submittedName>
        <fullName evidence="1">Uncharacterized protein</fullName>
    </submittedName>
</protein>
<organism evidence="1 2">
    <name type="scientific">Hoylesella saccharolytica F0055</name>
    <dbReference type="NCBI Taxonomy" id="1127699"/>
    <lineage>
        <taxon>Bacteria</taxon>
        <taxon>Pseudomonadati</taxon>
        <taxon>Bacteroidota</taxon>
        <taxon>Bacteroidia</taxon>
        <taxon>Bacteroidales</taxon>
        <taxon>Prevotellaceae</taxon>
        <taxon>Hoylesella</taxon>
    </lineage>
</organism>
<evidence type="ECO:0000313" key="1">
    <source>
        <dbReference type="EMBL" id="EKX97522.1"/>
    </source>
</evidence>
<name>L1N2F6_9BACT</name>
<dbReference type="EMBL" id="AMEP01000138">
    <property type="protein sequence ID" value="EKX97522.1"/>
    <property type="molecule type" value="Genomic_DNA"/>
</dbReference>
<dbReference type="AlphaFoldDB" id="L1N2F6"/>
<reference evidence="1 2" key="1">
    <citation type="submission" date="2012-05" db="EMBL/GenBank/DDBJ databases">
        <authorList>
            <person name="Weinstock G."/>
            <person name="Sodergren E."/>
            <person name="Lobos E.A."/>
            <person name="Fulton L."/>
            <person name="Fulton R."/>
            <person name="Courtney L."/>
            <person name="Fronick C."/>
            <person name="O'Laughlin M."/>
            <person name="Godfrey J."/>
            <person name="Wilson R.M."/>
            <person name="Miner T."/>
            <person name="Farmer C."/>
            <person name="Delehaunty K."/>
            <person name="Cordes M."/>
            <person name="Minx P."/>
            <person name="Tomlinson C."/>
            <person name="Chen J."/>
            <person name="Wollam A."/>
            <person name="Pepin K.H."/>
            <person name="Bhonagiri V."/>
            <person name="Zhang X."/>
            <person name="Suruliraj S."/>
            <person name="Warren W."/>
            <person name="Mitreva M."/>
            <person name="Mardis E.R."/>
            <person name="Wilson R.K."/>
        </authorList>
    </citation>
    <scope>NUCLEOTIDE SEQUENCE [LARGE SCALE GENOMIC DNA]</scope>
    <source>
        <strain evidence="1 2">F0055</strain>
    </source>
</reference>
<dbReference type="Proteomes" id="UP000010433">
    <property type="component" value="Unassembled WGS sequence"/>
</dbReference>
<evidence type="ECO:0000313" key="2">
    <source>
        <dbReference type="Proteomes" id="UP000010433"/>
    </source>
</evidence>
<sequence length="39" mass="4771">MFLRLQKHSSYPLKHHLLAYKSIAFVTQNLCFWKMKTIF</sequence>
<gene>
    <name evidence="1" type="ORF">HMPREF9151_02120</name>
</gene>
<accession>L1N2F6</accession>
<comment type="caution">
    <text evidence="1">The sequence shown here is derived from an EMBL/GenBank/DDBJ whole genome shotgun (WGS) entry which is preliminary data.</text>
</comment>